<accession>A0A448Z5P0</accession>
<evidence type="ECO:0000313" key="2">
    <source>
        <dbReference type="EMBL" id="VEU37346.1"/>
    </source>
</evidence>
<dbReference type="Pfam" id="PF23670">
    <property type="entry name" value="PIGBOS1"/>
    <property type="match status" value="1"/>
</dbReference>
<reference evidence="2 3" key="1">
    <citation type="submission" date="2019-01" db="EMBL/GenBank/DDBJ databases">
        <authorList>
            <person name="Ferrante I. M."/>
        </authorList>
    </citation>
    <scope>NUCLEOTIDE SEQUENCE [LARGE SCALE GENOMIC DNA]</scope>
    <source>
        <strain evidence="2 3">B856</strain>
    </source>
</reference>
<evidence type="ECO:0000256" key="1">
    <source>
        <dbReference type="SAM" id="Phobius"/>
    </source>
</evidence>
<evidence type="ECO:0000313" key="3">
    <source>
        <dbReference type="Proteomes" id="UP000291116"/>
    </source>
</evidence>
<keyword evidence="1" id="KW-1133">Transmembrane helix</keyword>
<dbReference type="AlphaFoldDB" id="A0A448Z5P0"/>
<name>A0A448Z5P0_9STRA</name>
<dbReference type="InterPro" id="IPR057394">
    <property type="entry name" value="PIGBOS1"/>
</dbReference>
<gene>
    <name evidence="2" type="ORF">PSNMU_V1.4_AUG-EV-PASAV3_0041440</name>
</gene>
<feature type="transmembrane region" description="Helical" evidence="1">
    <location>
        <begin position="28"/>
        <end position="48"/>
    </location>
</feature>
<keyword evidence="3" id="KW-1185">Reference proteome</keyword>
<keyword evidence="1" id="KW-0812">Transmembrane</keyword>
<dbReference type="OrthoDB" id="42429at2759"/>
<keyword evidence="1" id="KW-0472">Membrane</keyword>
<organism evidence="2 3">
    <name type="scientific">Pseudo-nitzschia multistriata</name>
    <dbReference type="NCBI Taxonomy" id="183589"/>
    <lineage>
        <taxon>Eukaryota</taxon>
        <taxon>Sar</taxon>
        <taxon>Stramenopiles</taxon>
        <taxon>Ochrophyta</taxon>
        <taxon>Bacillariophyta</taxon>
        <taxon>Bacillariophyceae</taxon>
        <taxon>Bacillariophycidae</taxon>
        <taxon>Bacillariales</taxon>
        <taxon>Bacillariaceae</taxon>
        <taxon>Pseudo-nitzschia</taxon>
    </lineage>
</organism>
<sequence length="70" mass="8138">MTVSAVNWFKRVLGFGPYFRRRSNGLEGMIVASFLGVTSGIYIWKPILEEMEINRARRELEERSASKERT</sequence>
<dbReference type="Proteomes" id="UP000291116">
    <property type="component" value="Unassembled WGS sequence"/>
</dbReference>
<protein>
    <submittedName>
        <fullName evidence="2">Uncharacterized protein</fullName>
    </submittedName>
</protein>
<proteinExistence type="predicted"/>
<dbReference type="EMBL" id="CAACVS010000122">
    <property type="protein sequence ID" value="VEU37346.1"/>
    <property type="molecule type" value="Genomic_DNA"/>
</dbReference>